<reference evidence="1 2" key="1">
    <citation type="journal article" date="2019" name="Sci. Rep.">
        <title>Orb-weaving spider Araneus ventricosus genome elucidates the spidroin gene catalogue.</title>
        <authorList>
            <person name="Kono N."/>
            <person name="Nakamura H."/>
            <person name="Ohtoshi R."/>
            <person name="Moran D.A.P."/>
            <person name="Shinohara A."/>
            <person name="Yoshida Y."/>
            <person name="Fujiwara M."/>
            <person name="Mori M."/>
            <person name="Tomita M."/>
            <person name="Arakawa K."/>
        </authorList>
    </citation>
    <scope>NUCLEOTIDE SEQUENCE [LARGE SCALE GENOMIC DNA]</scope>
</reference>
<protein>
    <submittedName>
        <fullName evidence="1">Uncharacterized protein</fullName>
    </submittedName>
</protein>
<name>A0A4Y2AGT2_ARAVE</name>
<dbReference type="Proteomes" id="UP000499080">
    <property type="component" value="Unassembled WGS sequence"/>
</dbReference>
<evidence type="ECO:0000313" key="2">
    <source>
        <dbReference type="Proteomes" id="UP000499080"/>
    </source>
</evidence>
<organism evidence="1 2">
    <name type="scientific">Araneus ventricosus</name>
    <name type="common">Orbweaver spider</name>
    <name type="synonym">Epeira ventricosa</name>
    <dbReference type="NCBI Taxonomy" id="182803"/>
    <lineage>
        <taxon>Eukaryota</taxon>
        <taxon>Metazoa</taxon>
        <taxon>Ecdysozoa</taxon>
        <taxon>Arthropoda</taxon>
        <taxon>Chelicerata</taxon>
        <taxon>Arachnida</taxon>
        <taxon>Araneae</taxon>
        <taxon>Araneomorphae</taxon>
        <taxon>Entelegynae</taxon>
        <taxon>Araneoidea</taxon>
        <taxon>Araneidae</taxon>
        <taxon>Araneus</taxon>
    </lineage>
</organism>
<comment type="caution">
    <text evidence="1">The sequence shown here is derived from an EMBL/GenBank/DDBJ whole genome shotgun (WGS) entry which is preliminary data.</text>
</comment>
<dbReference type="EMBL" id="BGPR01232064">
    <property type="protein sequence ID" value="GBL79072.1"/>
    <property type="molecule type" value="Genomic_DNA"/>
</dbReference>
<accession>A0A4Y2AGT2</accession>
<gene>
    <name evidence="1" type="ORF">AVEN_233655_1</name>
</gene>
<feature type="non-terminal residue" evidence="1">
    <location>
        <position position="348"/>
    </location>
</feature>
<sequence>MVFSLFYFRGKKAEEGTQEKDEIPELRLVVEPYSVVTLSSTDTGYVRGVSLSPSSCSVEPSNKRLLASDDKELSQGSSDMQTNSLFLTNDIQQTASSTSSTLDGRYCLKANSLHQTNYIQNIGYSTSGALDGFVMSENRDVSVSAENSFAVPDTAALFDTSNNSLIASGDKELSLNRYVLEASSLFQSNDIQQTVNSTSGTLDCFAMSENRDVSVSAEISVAVPDTAALFDTSKNSLIASGDKELSLNRYVLEANSLFQSNDVQQTGNSISGTLDGFVMSETMNPFAYNLTSTNYFLEDPDYPTFGLDLMTCAPENPGLNSPDLVEDGPAVNEAINIWNILEASNISN</sequence>
<proteinExistence type="predicted"/>
<evidence type="ECO:0000313" key="1">
    <source>
        <dbReference type="EMBL" id="GBL79072.1"/>
    </source>
</evidence>
<dbReference type="AlphaFoldDB" id="A0A4Y2AGT2"/>
<keyword evidence="2" id="KW-1185">Reference proteome</keyword>